<keyword evidence="3" id="KW-1185">Reference proteome</keyword>
<dbReference type="SUPFAM" id="SSF53335">
    <property type="entry name" value="S-adenosyl-L-methionine-dependent methyltransferases"/>
    <property type="match status" value="1"/>
</dbReference>
<dbReference type="GeneID" id="68095217"/>
<evidence type="ECO:0000313" key="3">
    <source>
        <dbReference type="Proteomes" id="UP000816034"/>
    </source>
</evidence>
<gene>
    <name evidence="2" type="ORF">C9374_002762</name>
</gene>
<comment type="caution">
    <text evidence="2">The sequence shown here is derived from an EMBL/GenBank/DDBJ whole genome shotgun (WGS) entry which is preliminary data.</text>
</comment>
<dbReference type="Pfam" id="PF17827">
    <property type="entry name" value="PrmC_N"/>
    <property type="match status" value="1"/>
</dbReference>
<evidence type="ECO:0000313" key="2">
    <source>
        <dbReference type="EMBL" id="KAG2386316.1"/>
    </source>
</evidence>
<dbReference type="Gene3D" id="1.10.8.10">
    <property type="entry name" value="DNA helicase RuvA subunit, C-terminal domain"/>
    <property type="match status" value="1"/>
</dbReference>
<organism evidence="2 3">
    <name type="scientific">Naegleria lovaniensis</name>
    <name type="common">Amoeba</name>
    <dbReference type="NCBI Taxonomy" id="51637"/>
    <lineage>
        <taxon>Eukaryota</taxon>
        <taxon>Discoba</taxon>
        <taxon>Heterolobosea</taxon>
        <taxon>Tetramitia</taxon>
        <taxon>Eutetramitia</taxon>
        <taxon>Vahlkampfiidae</taxon>
        <taxon>Naegleria</taxon>
    </lineage>
</organism>
<dbReference type="InterPro" id="IPR050320">
    <property type="entry name" value="N5-glutamine_MTase"/>
</dbReference>
<proteinExistence type="predicted"/>
<accession>A0AA88GV04</accession>
<dbReference type="InterPro" id="IPR040758">
    <property type="entry name" value="PrmC_N"/>
</dbReference>
<dbReference type="RefSeq" id="XP_044550308.1">
    <property type="nucleotide sequence ID" value="XM_044692215.1"/>
</dbReference>
<reference evidence="2 3" key="1">
    <citation type="journal article" date="2018" name="BMC Genomics">
        <title>The genome of Naegleria lovaniensis, the basis for a comparative approach to unravel pathogenicity factors of the human pathogenic amoeba N. fowleri.</title>
        <authorList>
            <person name="Liechti N."/>
            <person name="Schurch N."/>
            <person name="Bruggmann R."/>
            <person name="Wittwer M."/>
        </authorList>
    </citation>
    <scope>NUCLEOTIDE SEQUENCE [LARGE SCALE GENOMIC DNA]</scope>
    <source>
        <strain evidence="2 3">ATCC 30569</strain>
    </source>
</reference>
<dbReference type="PANTHER" id="PTHR18895:SF74">
    <property type="entry name" value="MTRF1L RELEASE FACTOR GLUTAMINE METHYLTRANSFERASE"/>
    <property type="match status" value="1"/>
</dbReference>
<sequence>MLRNALTFKHVEHDPEGESRILLFNTLFPNEPIENLHKRWLSLSLRKDHLTSQQLDTFKSFIMRRCQYEPIEYITGRVNFFGRQFQVNKHVLIPRVDSEVMIEAVMKRMNEFLKESSSSPTLHQDGINIVELGVGSGCLILTLLLELEKANIKVNRAIGLDKSSEALQITSLNAQLLLPAHLRNKLILKEHDMLHDEFNPEEWLSDDSKLLRTNTSNKHTNIHDDSKTTYSFTHLLISNPPYIPSQVVLEELDKDVSLYEPHLALDGGQDGLMFYRFLLSEETMEKYRFHPSSLMALELGFDQAPVIMKQILGNHWRNIPNTTEALDAKDYMFESKSGSNFKVELEKDLNNFDRILLVMTQERTEL</sequence>
<protein>
    <recommendedName>
        <fullName evidence="1">Release factor glutamine methyltransferase N-terminal domain-containing protein</fullName>
    </recommendedName>
</protein>
<dbReference type="Gene3D" id="3.40.50.150">
    <property type="entry name" value="Vaccinia Virus protein VP39"/>
    <property type="match status" value="1"/>
</dbReference>
<feature type="domain" description="Release factor glutamine methyltransferase N-terminal" evidence="1">
    <location>
        <begin position="46"/>
        <end position="76"/>
    </location>
</feature>
<evidence type="ECO:0000259" key="1">
    <source>
        <dbReference type="Pfam" id="PF17827"/>
    </source>
</evidence>
<name>A0AA88GV04_NAELO</name>
<dbReference type="InterPro" id="IPR029063">
    <property type="entry name" value="SAM-dependent_MTases_sf"/>
</dbReference>
<dbReference type="AlphaFoldDB" id="A0AA88GV04"/>
<dbReference type="PANTHER" id="PTHR18895">
    <property type="entry name" value="HEMK METHYLTRANSFERASE"/>
    <property type="match status" value="1"/>
</dbReference>
<dbReference type="Proteomes" id="UP000816034">
    <property type="component" value="Unassembled WGS sequence"/>
</dbReference>
<dbReference type="EMBL" id="PYSW02000016">
    <property type="protein sequence ID" value="KAG2386316.1"/>
    <property type="molecule type" value="Genomic_DNA"/>
</dbReference>